<dbReference type="InterPro" id="IPR011249">
    <property type="entry name" value="Metalloenz_LuxS/M16"/>
</dbReference>
<evidence type="ECO:0000259" key="11">
    <source>
        <dbReference type="Pfam" id="PF16187"/>
    </source>
</evidence>
<comment type="cofactor">
    <cofactor evidence="1">
        <name>Zn(2+)</name>
        <dbReference type="ChEBI" id="CHEBI:29105"/>
    </cofactor>
</comment>
<dbReference type="InterPro" id="IPR011765">
    <property type="entry name" value="Pept_M16_N"/>
</dbReference>
<dbReference type="InterPro" id="IPR050626">
    <property type="entry name" value="Peptidase_M16"/>
</dbReference>
<evidence type="ECO:0000256" key="7">
    <source>
        <dbReference type="ARBA" id="ARBA00023049"/>
    </source>
</evidence>
<dbReference type="GO" id="GO:0005737">
    <property type="term" value="C:cytoplasm"/>
    <property type="evidence" value="ECO:0007669"/>
    <property type="project" value="UniProtKB-ARBA"/>
</dbReference>
<dbReference type="Pfam" id="PF22456">
    <property type="entry name" value="PqqF-like_C_4"/>
    <property type="match status" value="1"/>
</dbReference>
<proteinExistence type="inferred from homology"/>
<evidence type="ECO:0000256" key="4">
    <source>
        <dbReference type="ARBA" id="ARBA00022723"/>
    </source>
</evidence>
<dbReference type="Pfam" id="PF00675">
    <property type="entry name" value="Peptidase_M16"/>
    <property type="match status" value="1"/>
</dbReference>
<dbReference type="GO" id="GO:0006508">
    <property type="term" value="P:proteolysis"/>
    <property type="evidence" value="ECO:0007669"/>
    <property type="project" value="UniProtKB-KW"/>
</dbReference>
<feature type="domain" description="Peptidase M16 middle/third" evidence="11">
    <location>
        <begin position="367"/>
        <end position="654"/>
    </location>
</feature>
<dbReference type="InterPro" id="IPR001431">
    <property type="entry name" value="Pept_M16_Zn_BS"/>
</dbReference>
<evidence type="ECO:0000256" key="5">
    <source>
        <dbReference type="ARBA" id="ARBA00022801"/>
    </source>
</evidence>
<dbReference type="Pfam" id="PF16187">
    <property type="entry name" value="Peptidase_M16_M"/>
    <property type="match status" value="1"/>
</dbReference>
<evidence type="ECO:0000256" key="8">
    <source>
        <dbReference type="RuleBase" id="RU004447"/>
    </source>
</evidence>
<dbReference type="InterPro" id="IPR032632">
    <property type="entry name" value="Peptidase_M16_M"/>
</dbReference>
<keyword evidence="14" id="KW-1185">Reference proteome</keyword>
<dbReference type="GO" id="GO:0004222">
    <property type="term" value="F:metalloendopeptidase activity"/>
    <property type="evidence" value="ECO:0007669"/>
    <property type="project" value="InterPro"/>
</dbReference>
<protein>
    <recommendedName>
        <fullName evidence="15">Pitrilysin</fullName>
    </recommendedName>
</protein>
<dbReference type="GO" id="GO:0046872">
    <property type="term" value="F:metal ion binding"/>
    <property type="evidence" value="ECO:0007669"/>
    <property type="project" value="UniProtKB-KW"/>
</dbReference>
<keyword evidence="3" id="KW-0645">Protease</keyword>
<evidence type="ECO:0000313" key="13">
    <source>
        <dbReference type="EMBL" id="TNV84290.1"/>
    </source>
</evidence>
<dbReference type="FunFam" id="3.30.830.10:FF:000012">
    <property type="entry name" value="Protease 3"/>
    <property type="match status" value="1"/>
</dbReference>
<keyword evidence="6" id="KW-0862">Zinc</keyword>
<dbReference type="InterPro" id="IPR007863">
    <property type="entry name" value="Peptidase_M16_C"/>
</dbReference>
<dbReference type="FunFam" id="3.30.830.10:FF:000005">
    <property type="entry name" value="nardilysin isoform X1"/>
    <property type="match status" value="1"/>
</dbReference>
<sequence length="967" mass="112036">MLRKSKNDDRLYKYLRLPNNLRCLLIQDTEVQKSSACLYVHVGSLYDPPHANGLAHFLEHMLFLGTKKYPGENEYSKYVQSNGGVKNAATGEDYTYYYFDIKSEAFPHAVDLFSQFFKEPLFTEAATDREMNAVDSEYKKNLSDDGRRISQVEKSEIVVKGSILNRFSTGGLETLKIPTIREDLLKFHADYYSANLMNLVMVGKQSLEELESLAVENFKDVQDKGVKLADFTKDVVYDHTSMGHIFKVVPNKNLKNLRILWNLPPSSHLWKSKPMGYISYLIGHEGPNSLLSQLIKEGLATALSSSADNRLQQQLDQFRIQITLTDKGERHYERVLSLVYMYINNIKSLGILDFIHDERKRMNTIGFDNTTKTTALNYAKSICYKLSYTHDEALIPDLLWIPYALEEFQPDEIQSRLNMLTPQRAITMLVSKIVEGEEGLVKERWYDTPFKREKLDDELLAKLEAIIPNGEQMGYPPLNDFIPKSLVEKKRVRGDREEPSLPRQLRSNVWYKQDDQFNQPLAYAQLQIQLNDVMFPITVESQLFAGLWKTCLYQHLRELQYMAELGGQSGIISLGMDALEVSFSGYNDGIASYIQKVFASMQDFTIDREIYENKRALMIRQYENEEKKEPYQRLSHKQVELLMTNYYSSAEMLKVLKEDMSYDRYIEMQKNWLKNLKLEWLIMGHLGEDQALKIVDSVEGSLIYNKIEKEDLHTTRLVKIPEMSIHEYSELNTDPANPNSALAIILQSPALKTYESEAQMSLLFHLLKEPFFNKLRTQEQLGYIVQAGQFSLRRVLHGQFTIQSSVKNPDQLIERVNMFLEESMGAEGKIGGLSDEELETTQKALIKQLEQKVVRLSEEVGRFWDVILDDQELFEFDRREKKIAALTQVTVPQIQELLKSLAFDNTARANMKLYSHNHWNQQEERSLANANNQEFYKAKCKIIAPSTLQEVTNFKRFKLQNQMFPRI</sequence>
<dbReference type="PANTHER" id="PTHR43690">
    <property type="entry name" value="NARDILYSIN"/>
    <property type="match status" value="1"/>
</dbReference>
<dbReference type="OrthoDB" id="952271at2759"/>
<dbReference type="Pfam" id="PF05193">
    <property type="entry name" value="Peptidase_M16_C"/>
    <property type="match status" value="1"/>
</dbReference>
<dbReference type="PANTHER" id="PTHR43690:SF18">
    <property type="entry name" value="INSULIN-DEGRADING ENZYME-RELATED"/>
    <property type="match status" value="1"/>
</dbReference>
<evidence type="ECO:0000256" key="2">
    <source>
        <dbReference type="ARBA" id="ARBA00007261"/>
    </source>
</evidence>
<reference evidence="13" key="1">
    <citation type="submission" date="2019-06" db="EMBL/GenBank/DDBJ databases">
        <authorList>
            <person name="Zheng W."/>
        </authorList>
    </citation>
    <scope>NUCLEOTIDE SEQUENCE</scope>
    <source>
        <strain evidence="13">QDHG01</strain>
    </source>
</reference>
<dbReference type="PROSITE" id="PS00143">
    <property type="entry name" value="INSULINASE"/>
    <property type="match status" value="1"/>
</dbReference>
<evidence type="ECO:0000259" key="9">
    <source>
        <dbReference type="Pfam" id="PF00675"/>
    </source>
</evidence>
<gene>
    <name evidence="13" type="ORF">FGO68_gene849</name>
</gene>
<name>A0A8J8T782_HALGN</name>
<comment type="caution">
    <text evidence="13">The sequence shown here is derived from an EMBL/GenBank/DDBJ whole genome shotgun (WGS) entry which is preliminary data.</text>
</comment>
<evidence type="ECO:0000259" key="12">
    <source>
        <dbReference type="Pfam" id="PF22456"/>
    </source>
</evidence>
<keyword evidence="5" id="KW-0378">Hydrolase</keyword>
<comment type="similarity">
    <text evidence="2 8">Belongs to the peptidase M16 family.</text>
</comment>
<evidence type="ECO:0000259" key="10">
    <source>
        <dbReference type="Pfam" id="PF05193"/>
    </source>
</evidence>
<dbReference type="AlphaFoldDB" id="A0A8J8T782"/>
<accession>A0A8J8T782</accession>
<dbReference type="Proteomes" id="UP000785679">
    <property type="component" value="Unassembled WGS sequence"/>
</dbReference>
<dbReference type="SUPFAM" id="SSF63411">
    <property type="entry name" value="LuxS/MPP-like metallohydrolase"/>
    <property type="match status" value="4"/>
</dbReference>
<evidence type="ECO:0008006" key="15">
    <source>
        <dbReference type="Google" id="ProtNLM"/>
    </source>
</evidence>
<evidence type="ECO:0000313" key="14">
    <source>
        <dbReference type="Proteomes" id="UP000785679"/>
    </source>
</evidence>
<evidence type="ECO:0000256" key="6">
    <source>
        <dbReference type="ARBA" id="ARBA00022833"/>
    </source>
</evidence>
<feature type="domain" description="Coenzyme PQQ synthesis protein F-like C-terminal lobe" evidence="12">
    <location>
        <begin position="762"/>
        <end position="864"/>
    </location>
</feature>
<feature type="domain" description="Peptidase M16 C-terminal" evidence="10">
    <location>
        <begin position="181"/>
        <end position="360"/>
    </location>
</feature>
<organism evidence="13 14">
    <name type="scientific">Halteria grandinella</name>
    <dbReference type="NCBI Taxonomy" id="5974"/>
    <lineage>
        <taxon>Eukaryota</taxon>
        <taxon>Sar</taxon>
        <taxon>Alveolata</taxon>
        <taxon>Ciliophora</taxon>
        <taxon>Intramacronucleata</taxon>
        <taxon>Spirotrichea</taxon>
        <taxon>Stichotrichia</taxon>
        <taxon>Sporadotrichida</taxon>
        <taxon>Halteriidae</taxon>
        <taxon>Halteria</taxon>
    </lineage>
</organism>
<feature type="domain" description="Peptidase M16 N-terminal" evidence="9">
    <location>
        <begin position="24"/>
        <end position="155"/>
    </location>
</feature>
<dbReference type="Gene3D" id="3.30.830.10">
    <property type="entry name" value="Metalloenzyme, LuxS/M16 peptidase-like"/>
    <property type="match status" value="4"/>
</dbReference>
<evidence type="ECO:0000256" key="1">
    <source>
        <dbReference type="ARBA" id="ARBA00001947"/>
    </source>
</evidence>
<keyword evidence="4" id="KW-0479">Metal-binding</keyword>
<dbReference type="InterPro" id="IPR054734">
    <property type="entry name" value="PqqF-like_C_4"/>
</dbReference>
<keyword evidence="7" id="KW-0482">Metalloprotease</keyword>
<dbReference type="EMBL" id="RRYP01002930">
    <property type="protein sequence ID" value="TNV84290.1"/>
    <property type="molecule type" value="Genomic_DNA"/>
</dbReference>
<evidence type="ECO:0000256" key="3">
    <source>
        <dbReference type="ARBA" id="ARBA00022670"/>
    </source>
</evidence>